<name>A0A1W1WDJ7_SULTA</name>
<proteinExistence type="predicted"/>
<dbReference type="InterPro" id="IPR028098">
    <property type="entry name" value="Glyco_trans_4-like_N"/>
</dbReference>
<dbReference type="InterPro" id="IPR050194">
    <property type="entry name" value="Glycosyltransferase_grp1"/>
</dbReference>
<reference evidence="3" key="1">
    <citation type="submission" date="2017-04" db="EMBL/GenBank/DDBJ databases">
        <authorList>
            <person name="Varghese N."/>
            <person name="Submissions S."/>
        </authorList>
    </citation>
    <scope>NUCLEOTIDE SEQUENCE [LARGE SCALE GENOMIC DNA]</scope>
    <source>
        <strain evidence="3">DSM 9293</strain>
    </source>
</reference>
<accession>A0A1W1WDJ7</accession>
<dbReference type="PANTHER" id="PTHR45947">
    <property type="entry name" value="SULFOQUINOVOSYL TRANSFERASE SQD2"/>
    <property type="match status" value="1"/>
</dbReference>
<dbReference type="EMBL" id="FWWY01000001">
    <property type="protein sequence ID" value="SMC04356.1"/>
    <property type="molecule type" value="Genomic_DNA"/>
</dbReference>
<dbReference type="Proteomes" id="UP000192660">
    <property type="component" value="Unassembled WGS sequence"/>
</dbReference>
<dbReference type="SUPFAM" id="SSF53756">
    <property type="entry name" value="UDP-Glycosyltransferase/glycogen phosphorylase"/>
    <property type="match status" value="1"/>
</dbReference>
<organism evidence="2 3">
    <name type="scientific">Sulfobacillus thermosulfidooxidans (strain DSM 9293 / VKM B-1269 / AT-1)</name>
    <dbReference type="NCBI Taxonomy" id="929705"/>
    <lineage>
        <taxon>Bacteria</taxon>
        <taxon>Bacillati</taxon>
        <taxon>Bacillota</taxon>
        <taxon>Clostridia</taxon>
        <taxon>Eubacteriales</taxon>
        <taxon>Clostridiales Family XVII. Incertae Sedis</taxon>
        <taxon>Sulfobacillus</taxon>
    </lineage>
</organism>
<dbReference type="GO" id="GO:0016758">
    <property type="term" value="F:hexosyltransferase activity"/>
    <property type="evidence" value="ECO:0007669"/>
    <property type="project" value="TreeGrafter"/>
</dbReference>
<evidence type="ECO:0000259" key="1">
    <source>
        <dbReference type="Pfam" id="PF13579"/>
    </source>
</evidence>
<dbReference type="Pfam" id="PF13579">
    <property type="entry name" value="Glyco_trans_4_4"/>
    <property type="match status" value="1"/>
</dbReference>
<evidence type="ECO:0000313" key="3">
    <source>
        <dbReference type="Proteomes" id="UP000192660"/>
    </source>
</evidence>
<dbReference type="CDD" id="cd03794">
    <property type="entry name" value="GT4_WbuB-like"/>
    <property type="match status" value="1"/>
</dbReference>
<dbReference type="STRING" id="28034.BFX07_01360"/>
<dbReference type="AlphaFoldDB" id="A0A1W1WDJ7"/>
<evidence type="ECO:0000313" key="2">
    <source>
        <dbReference type="EMBL" id="SMC04356.1"/>
    </source>
</evidence>
<keyword evidence="3" id="KW-1185">Reference proteome</keyword>
<feature type="domain" description="Glycosyltransferase subfamily 4-like N-terminal" evidence="1">
    <location>
        <begin position="52"/>
        <end position="233"/>
    </location>
</feature>
<keyword evidence="2" id="KW-0808">Transferase</keyword>
<dbReference type="Gene3D" id="3.40.50.2000">
    <property type="entry name" value="Glycogen Phosphorylase B"/>
    <property type="match status" value="2"/>
</dbReference>
<gene>
    <name evidence="2" type="ORF">SAMN00768000_1605</name>
</gene>
<dbReference type="Pfam" id="PF13692">
    <property type="entry name" value="Glyco_trans_1_4"/>
    <property type="match status" value="1"/>
</dbReference>
<dbReference type="RefSeq" id="WP_242940647.1">
    <property type="nucleotide sequence ID" value="NZ_FWWY01000001.1"/>
</dbReference>
<protein>
    <submittedName>
        <fullName evidence="2">Glycosyltransferase involved in cell wall bisynthesis</fullName>
    </submittedName>
</protein>
<dbReference type="PANTHER" id="PTHR45947:SF3">
    <property type="entry name" value="SULFOQUINOVOSYL TRANSFERASE SQD2"/>
    <property type="match status" value="1"/>
</dbReference>
<sequence>MSKFITACINQPNHRDTKSGNLGGEIAELMDFKPLRFIFLTQYYPPEPGAASLRLEAMAQELTRRGHSVSVVTALPHHLGTGAKRQPWMVREKIRGIEVVRMWIWRVSPAKRFWWRLLNYFSFVVTSFWGLRQFSPPDYLLVESPPLFLGITGRLYSKLYHVPYILSISDLWPESAVALGLVKNPWLIRLTKELELSLYRHAHYVSTVTEGIRRAVMDTHTIEPSRVLFFPNGVNLDQFPALPAKASLRHKFGGAQEKIFLYPGTLGYAQGLDVIIDAAIRLRKEPDIVFVLVGEGPVKQHLLQRVQTEGLTNVFFEELQPVEKMPEYFAISRAVVVPLRKHPLFHGARPSKVFPAWSAKVPIIYVGEGEMAELVRKSEGGMVVPPEDGEALAHAVMHLAHMQEDSWKQMGQRGWQFVHDHYTWQHIADEWLKGIQPRPGL</sequence>